<sequence length="515" mass="55977">MSPPAPMGAPDFSPPEPEPTHSPEPENPGHDNRNWKADMMSALGESVSFGRFLTEPPEWGKWSAFAHNRYLEEAAVQARPGSVAQKKAFFEAHYARKKKRKSEDHGAAAGADAGLEAGAAEEDGGSAASRPSSSAESSCMTDQAPAPGDEETCGSGEAGVVDCGGPRASDEPVGVPEELAVAAITDAVGPYRMDAPMDGLCCKEDGNELVAGAVSESLEKKDLCSSNLVVVAVEKQPLKESSLVNQDITDSAKKRRIQMSSLLQKPTKFRSPPSGKKGQPSSVKRRSPLHSAKENTSPPGTDNNMHEATSVTRKRSTLAALHMLKSFTRCETGNAACGSRNLGTTIAERISQLESESRPVESTQPEEFGPPRKTFSTILPEVALGTPQVDEQRSSHVMRIKEKLFGSTSPLVHQKTAITKEKERKFNNESGFKESRQSFCFKTRPLPNFCRRNKQLNDGNQQNHKYVEAKSGTIEEFPKFRDSNHSMTNGSRAQQMGKGVSKERQICCFPIRKLY</sequence>
<evidence type="ECO:0000313" key="2">
    <source>
        <dbReference type="EMBL" id="KAG2620348.1"/>
    </source>
</evidence>
<feature type="region of interest" description="Disordered" evidence="1">
    <location>
        <begin position="1"/>
        <end position="35"/>
    </location>
</feature>
<protein>
    <recommendedName>
        <fullName evidence="4">TPX2 C-terminal domain-containing protein</fullName>
    </recommendedName>
</protein>
<gene>
    <name evidence="2" type="ORF">PVAP13_3NG173400</name>
</gene>
<feature type="compositionally biased region" description="Basic and acidic residues" evidence="1">
    <location>
        <begin position="18"/>
        <end position="35"/>
    </location>
</feature>
<proteinExistence type="predicted"/>
<feature type="region of interest" description="Disordered" evidence="1">
    <location>
        <begin position="261"/>
        <end position="313"/>
    </location>
</feature>
<comment type="caution">
    <text evidence="2">The sequence shown here is derived from an EMBL/GenBank/DDBJ whole genome shotgun (WGS) entry which is preliminary data.</text>
</comment>
<evidence type="ECO:0008006" key="4">
    <source>
        <dbReference type="Google" id="ProtNLM"/>
    </source>
</evidence>
<evidence type="ECO:0000256" key="1">
    <source>
        <dbReference type="SAM" id="MobiDB-lite"/>
    </source>
</evidence>
<feature type="compositionally biased region" description="Low complexity" evidence="1">
    <location>
        <begin position="125"/>
        <end position="138"/>
    </location>
</feature>
<dbReference type="AlphaFoldDB" id="A0A8T0UE19"/>
<feature type="region of interest" description="Disordered" evidence="1">
    <location>
        <begin position="95"/>
        <end position="172"/>
    </location>
</feature>
<organism evidence="2 3">
    <name type="scientific">Panicum virgatum</name>
    <name type="common">Blackwell switchgrass</name>
    <dbReference type="NCBI Taxonomy" id="38727"/>
    <lineage>
        <taxon>Eukaryota</taxon>
        <taxon>Viridiplantae</taxon>
        <taxon>Streptophyta</taxon>
        <taxon>Embryophyta</taxon>
        <taxon>Tracheophyta</taxon>
        <taxon>Spermatophyta</taxon>
        <taxon>Magnoliopsida</taxon>
        <taxon>Liliopsida</taxon>
        <taxon>Poales</taxon>
        <taxon>Poaceae</taxon>
        <taxon>PACMAD clade</taxon>
        <taxon>Panicoideae</taxon>
        <taxon>Panicodae</taxon>
        <taxon>Paniceae</taxon>
        <taxon>Panicinae</taxon>
        <taxon>Panicum</taxon>
        <taxon>Panicum sect. Hiantes</taxon>
    </lineage>
</organism>
<feature type="compositionally biased region" description="Pro residues" evidence="1">
    <location>
        <begin position="1"/>
        <end position="17"/>
    </location>
</feature>
<name>A0A8T0UE19_PANVG</name>
<evidence type="ECO:0000313" key="3">
    <source>
        <dbReference type="Proteomes" id="UP000823388"/>
    </source>
</evidence>
<keyword evidence="3" id="KW-1185">Reference proteome</keyword>
<feature type="compositionally biased region" description="Low complexity" evidence="1">
    <location>
        <begin position="107"/>
        <end position="118"/>
    </location>
</feature>
<dbReference type="Proteomes" id="UP000823388">
    <property type="component" value="Chromosome 3N"/>
</dbReference>
<feature type="compositionally biased region" description="Low complexity" evidence="1">
    <location>
        <begin position="271"/>
        <end position="282"/>
    </location>
</feature>
<dbReference type="PANTHER" id="PTHR47067:SF7">
    <property type="entry name" value="TPX2 (TARGETING PROTEIN FOR XKLP2) PROTEIN FAMILY"/>
    <property type="match status" value="1"/>
</dbReference>
<feature type="region of interest" description="Disordered" evidence="1">
    <location>
        <begin position="354"/>
        <end position="373"/>
    </location>
</feature>
<dbReference type="OrthoDB" id="758458at2759"/>
<reference evidence="2" key="1">
    <citation type="submission" date="2020-05" db="EMBL/GenBank/DDBJ databases">
        <title>WGS assembly of Panicum virgatum.</title>
        <authorList>
            <person name="Lovell J.T."/>
            <person name="Jenkins J."/>
            <person name="Shu S."/>
            <person name="Juenger T.E."/>
            <person name="Schmutz J."/>
        </authorList>
    </citation>
    <scope>NUCLEOTIDE SEQUENCE</scope>
    <source>
        <strain evidence="2">AP13</strain>
    </source>
</reference>
<accession>A0A8T0UE19</accession>
<dbReference type="PANTHER" id="PTHR47067">
    <property type="entry name" value="TPX2 (TARGETING PROTEIN FOR XKLP2) PROTEIN FAMILY-RELATED"/>
    <property type="match status" value="1"/>
</dbReference>
<feature type="compositionally biased region" description="Polar residues" evidence="1">
    <location>
        <begin position="294"/>
        <end position="311"/>
    </location>
</feature>
<dbReference type="InterPro" id="IPR044216">
    <property type="entry name" value="WDL7"/>
</dbReference>
<dbReference type="EMBL" id="CM029042">
    <property type="protein sequence ID" value="KAG2620348.1"/>
    <property type="molecule type" value="Genomic_DNA"/>
</dbReference>